<evidence type="ECO:0000256" key="9">
    <source>
        <dbReference type="ARBA" id="ARBA00023065"/>
    </source>
</evidence>
<keyword evidence="7" id="KW-0732">Signal</keyword>
<sequence length="732" mass="79778">MAGGAAVTLPDIGLTGDSMTVGLQGTLRVFTSRLVASSALITVSFGSAGIGWTQDNSAEEATQLAPIVISGKSDRVVGPDRTIVAKDTATGTKTDTPVIDVPASVSVVTQKELEERHVDNLQQALAYTAGVFSDEFGNDDRYDYIRIRGFDQTALGTYRDGLAARIPAWFTASRLEPYGLQRVEVLKGSTSTLFGLNGPGGLVNAITKRPLDEKHGEVYTSYGDGTKEVGADFGGPIDPDGVWSYRLTALAKDGDQGWDYSNDDRTYIAPALTIKPEEGTSLTILTDYYKRDGTGARGLPTGANIDIDTFLGEPDFNRFNTEQADIGYQFEHEINENLTFRSNARYTHLELDYAEVYGASLDPTADRTAFSVDGMSNRYAIDNQLQYDATWNGIDSKTLVGVDYTNDNTRENILFGTAGPIDINDPVYCGLSCINLGPYVNWRVKQQAVGIYAQEQLTFDDRWIATIGGRWDHVHTTADYLDSGTRDDDTASAFTKRFGLTYKFNPNLAAYANYSESFQPLVAQTANGYTVTGTLKPQEGQQYEIGLKYKPDGFDGLFTVALFDHTQTNVPSSVSPLVQEQIGKVGVRGIELEGKAAINDRVNLTLGYSYWDAEIREDGTGGNIGNRPSRVPRHLASAWLDYTVPGDGKRGDLTLGGGVRYIGQTYGDEANTVSVAAYTLVDAAVSYKVTPDVALAVNATNLFDRKYVASSYFGTEYYGDRRKVVGTLKYSW</sequence>
<organism evidence="18 19">
    <name type="scientific">Rhizobium leguminosarum</name>
    <dbReference type="NCBI Taxonomy" id="384"/>
    <lineage>
        <taxon>Bacteria</taxon>
        <taxon>Pseudomonadati</taxon>
        <taxon>Pseudomonadota</taxon>
        <taxon>Alphaproteobacteria</taxon>
        <taxon>Hyphomicrobiales</taxon>
        <taxon>Rhizobiaceae</taxon>
        <taxon>Rhizobium/Agrobacterium group</taxon>
        <taxon>Rhizobium</taxon>
    </lineage>
</organism>
<evidence type="ECO:0000313" key="18">
    <source>
        <dbReference type="EMBL" id="AUW47951.1"/>
    </source>
</evidence>
<evidence type="ECO:0000259" key="17">
    <source>
        <dbReference type="Pfam" id="PF07715"/>
    </source>
</evidence>
<dbReference type="GO" id="GO:0009279">
    <property type="term" value="C:cell outer membrane"/>
    <property type="evidence" value="ECO:0007669"/>
    <property type="project" value="UniProtKB-SubCell"/>
</dbReference>
<evidence type="ECO:0000256" key="15">
    <source>
        <dbReference type="RuleBase" id="RU003357"/>
    </source>
</evidence>
<evidence type="ECO:0000256" key="5">
    <source>
        <dbReference type="ARBA" id="ARBA00022496"/>
    </source>
</evidence>
<dbReference type="NCBIfam" id="TIGR01783">
    <property type="entry name" value="TonB-siderophor"/>
    <property type="match status" value="1"/>
</dbReference>
<feature type="domain" description="TonB-dependent receptor-like beta-barrel" evidence="16">
    <location>
        <begin position="278"/>
        <end position="702"/>
    </location>
</feature>
<dbReference type="InterPro" id="IPR010105">
    <property type="entry name" value="TonB_sidphr_rcpt"/>
</dbReference>
<name>A0A2K9ZIT2_RHILE</name>
<keyword evidence="5" id="KW-0410">Iron transport</keyword>
<evidence type="ECO:0000256" key="4">
    <source>
        <dbReference type="ARBA" id="ARBA00022452"/>
    </source>
</evidence>
<dbReference type="Proteomes" id="UP000238523">
    <property type="component" value="Plasmid pRLN4"/>
</dbReference>
<accession>A0A2K9ZIT2</accession>
<evidence type="ECO:0000256" key="11">
    <source>
        <dbReference type="ARBA" id="ARBA00023136"/>
    </source>
</evidence>
<dbReference type="GO" id="GO:0015344">
    <property type="term" value="F:siderophore uptake transmembrane transporter activity"/>
    <property type="evidence" value="ECO:0007669"/>
    <property type="project" value="TreeGrafter"/>
</dbReference>
<keyword evidence="13 14" id="KW-0998">Cell outer membrane</keyword>
<dbReference type="GO" id="GO:0015891">
    <property type="term" value="P:siderophore transport"/>
    <property type="evidence" value="ECO:0007669"/>
    <property type="project" value="InterPro"/>
</dbReference>
<keyword evidence="12" id="KW-0675">Receptor</keyword>
<dbReference type="PANTHER" id="PTHR32552:SF68">
    <property type="entry name" value="FERRICHROME OUTER MEMBRANE TRANSPORTER_PHAGE RECEPTOR"/>
    <property type="match status" value="1"/>
</dbReference>
<evidence type="ECO:0000256" key="12">
    <source>
        <dbReference type="ARBA" id="ARBA00023170"/>
    </source>
</evidence>
<comment type="similarity">
    <text evidence="2 14 15">Belongs to the TonB-dependent receptor family.</text>
</comment>
<dbReference type="InterPro" id="IPR039426">
    <property type="entry name" value="TonB-dep_rcpt-like"/>
</dbReference>
<dbReference type="SUPFAM" id="SSF56935">
    <property type="entry name" value="Porins"/>
    <property type="match status" value="1"/>
</dbReference>
<gene>
    <name evidence="18" type="ORF">CUJ84_pRLN4000244</name>
</gene>
<evidence type="ECO:0000256" key="10">
    <source>
        <dbReference type="ARBA" id="ARBA00023077"/>
    </source>
</evidence>
<geneLocation type="plasmid" evidence="19">
    <name>prln4</name>
</geneLocation>
<keyword evidence="10 15" id="KW-0798">TonB box</keyword>
<keyword evidence="3 14" id="KW-0813">Transport</keyword>
<dbReference type="InterPro" id="IPR012910">
    <property type="entry name" value="Plug_dom"/>
</dbReference>
<keyword evidence="8" id="KW-0408">Iron</keyword>
<dbReference type="Pfam" id="PF07715">
    <property type="entry name" value="Plug"/>
    <property type="match status" value="1"/>
</dbReference>
<evidence type="ECO:0000256" key="1">
    <source>
        <dbReference type="ARBA" id="ARBA00004571"/>
    </source>
</evidence>
<protein>
    <submittedName>
        <fullName evidence="18">Ligand-gated channel protein</fullName>
    </submittedName>
</protein>
<evidence type="ECO:0000256" key="7">
    <source>
        <dbReference type="ARBA" id="ARBA00022729"/>
    </source>
</evidence>
<dbReference type="InterPro" id="IPR000531">
    <property type="entry name" value="Beta-barrel_TonB"/>
</dbReference>
<evidence type="ECO:0000256" key="2">
    <source>
        <dbReference type="ARBA" id="ARBA00009810"/>
    </source>
</evidence>
<keyword evidence="4 14" id="KW-1134">Transmembrane beta strand</keyword>
<evidence type="ECO:0000256" key="13">
    <source>
        <dbReference type="ARBA" id="ARBA00023237"/>
    </source>
</evidence>
<evidence type="ECO:0000256" key="14">
    <source>
        <dbReference type="PROSITE-ProRule" id="PRU01360"/>
    </source>
</evidence>
<comment type="subcellular location">
    <subcellularLocation>
        <location evidence="1 14">Cell outer membrane</location>
        <topology evidence="1 14">Multi-pass membrane protein</topology>
    </subcellularLocation>
</comment>
<keyword evidence="11 14" id="KW-0472">Membrane</keyword>
<dbReference type="PANTHER" id="PTHR32552">
    <property type="entry name" value="FERRICHROME IRON RECEPTOR-RELATED"/>
    <property type="match status" value="1"/>
</dbReference>
<feature type="domain" description="TonB-dependent receptor plug" evidence="17">
    <location>
        <begin position="98"/>
        <end position="201"/>
    </location>
</feature>
<dbReference type="AlphaFoldDB" id="A0A2K9ZIT2"/>
<evidence type="ECO:0000256" key="3">
    <source>
        <dbReference type="ARBA" id="ARBA00022448"/>
    </source>
</evidence>
<dbReference type="Pfam" id="PF00593">
    <property type="entry name" value="TonB_dep_Rec_b-barrel"/>
    <property type="match status" value="1"/>
</dbReference>
<keyword evidence="18" id="KW-0614">Plasmid</keyword>
<proteinExistence type="inferred from homology"/>
<dbReference type="FunFam" id="2.170.130.10:FF:000001">
    <property type="entry name" value="Catecholate siderophore TonB-dependent receptor"/>
    <property type="match status" value="1"/>
</dbReference>
<keyword evidence="6 14" id="KW-0812">Transmembrane</keyword>
<dbReference type="InterPro" id="IPR037066">
    <property type="entry name" value="Plug_dom_sf"/>
</dbReference>
<keyword evidence="9" id="KW-0406">Ion transport</keyword>
<dbReference type="CDD" id="cd01347">
    <property type="entry name" value="ligand_gated_channel"/>
    <property type="match status" value="1"/>
</dbReference>
<dbReference type="InterPro" id="IPR036942">
    <property type="entry name" value="Beta-barrel_TonB_sf"/>
</dbReference>
<dbReference type="EMBL" id="CP025016">
    <property type="protein sequence ID" value="AUW47951.1"/>
    <property type="molecule type" value="Genomic_DNA"/>
</dbReference>
<dbReference type="Gene3D" id="2.170.130.10">
    <property type="entry name" value="TonB-dependent receptor, plug domain"/>
    <property type="match status" value="1"/>
</dbReference>
<dbReference type="PROSITE" id="PS52016">
    <property type="entry name" value="TONB_DEPENDENT_REC_3"/>
    <property type="match status" value="1"/>
</dbReference>
<evidence type="ECO:0000259" key="16">
    <source>
        <dbReference type="Pfam" id="PF00593"/>
    </source>
</evidence>
<dbReference type="Gene3D" id="2.40.170.20">
    <property type="entry name" value="TonB-dependent receptor, beta-barrel domain"/>
    <property type="match status" value="1"/>
</dbReference>
<dbReference type="GO" id="GO:0038023">
    <property type="term" value="F:signaling receptor activity"/>
    <property type="evidence" value="ECO:0007669"/>
    <property type="project" value="InterPro"/>
</dbReference>
<evidence type="ECO:0000256" key="8">
    <source>
        <dbReference type="ARBA" id="ARBA00023004"/>
    </source>
</evidence>
<evidence type="ECO:0000256" key="6">
    <source>
        <dbReference type="ARBA" id="ARBA00022692"/>
    </source>
</evidence>
<reference evidence="18 19" key="1">
    <citation type="submission" date="2017-11" db="EMBL/GenBank/DDBJ databases">
        <title>Complete genome of Rhizobium leguminosarum Norway, an ineffective micro-symbiont.</title>
        <authorList>
            <person name="Hoffrichter A."/>
            <person name="Liang J."/>
            <person name="Brachmann A."/>
            <person name="Marin M."/>
        </authorList>
    </citation>
    <scope>NUCLEOTIDE SEQUENCE [LARGE SCALE GENOMIC DNA]</scope>
    <source>
        <strain evidence="18 19">Norway</strain>
        <plasmid evidence="19">Plasmid prln4</plasmid>
    </source>
</reference>
<evidence type="ECO:0000313" key="19">
    <source>
        <dbReference type="Proteomes" id="UP000238523"/>
    </source>
</evidence>